<reference evidence="3" key="1">
    <citation type="submission" date="2020-06" db="EMBL/GenBank/DDBJ databases">
        <authorList>
            <person name="Li T."/>
            <person name="Hu X."/>
            <person name="Zhang T."/>
            <person name="Song X."/>
            <person name="Zhang H."/>
            <person name="Dai N."/>
            <person name="Sheng W."/>
            <person name="Hou X."/>
            <person name="Wei L."/>
        </authorList>
    </citation>
    <scope>NUCLEOTIDE SEQUENCE</scope>
    <source>
        <strain evidence="3">K16</strain>
        <tissue evidence="3">Leaf</tissue>
    </source>
</reference>
<feature type="compositionally biased region" description="Basic residues" evidence="1">
    <location>
        <begin position="639"/>
        <end position="663"/>
    </location>
</feature>
<feature type="compositionally biased region" description="Basic and acidic residues" evidence="1">
    <location>
        <begin position="691"/>
        <end position="706"/>
    </location>
</feature>
<feature type="compositionally biased region" description="Low complexity" evidence="1">
    <location>
        <begin position="287"/>
        <end position="301"/>
    </location>
</feature>
<feature type="compositionally biased region" description="Basic residues" evidence="1">
    <location>
        <begin position="248"/>
        <end position="286"/>
    </location>
</feature>
<evidence type="ECO:0000313" key="3">
    <source>
        <dbReference type="EMBL" id="KAK4401132.1"/>
    </source>
</evidence>
<dbReference type="AlphaFoldDB" id="A0AAE2BX95"/>
<dbReference type="GO" id="GO:0016787">
    <property type="term" value="F:hydrolase activity"/>
    <property type="evidence" value="ECO:0007669"/>
    <property type="project" value="InterPro"/>
</dbReference>
<dbReference type="InterPro" id="IPR029000">
    <property type="entry name" value="Cyclophilin-like_dom_sf"/>
</dbReference>
<dbReference type="GO" id="GO:0003755">
    <property type="term" value="F:peptidyl-prolyl cis-trans isomerase activity"/>
    <property type="evidence" value="ECO:0007669"/>
    <property type="project" value="InterPro"/>
</dbReference>
<gene>
    <name evidence="3" type="ORF">Sango_1219300</name>
</gene>
<feature type="compositionally biased region" description="Acidic residues" evidence="1">
    <location>
        <begin position="215"/>
        <end position="232"/>
    </location>
</feature>
<dbReference type="SUPFAM" id="SSF50891">
    <property type="entry name" value="Cyclophilin-like"/>
    <property type="match status" value="1"/>
</dbReference>
<name>A0AAE2BX95_9LAMI</name>
<feature type="compositionally biased region" description="Low complexity" evidence="1">
    <location>
        <begin position="233"/>
        <end position="243"/>
    </location>
</feature>
<reference evidence="3" key="2">
    <citation type="journal article" date="2024" name="Plant">
        <title>Genomic evolution and insights into agronomic trait innovations of Sesamum species.</title>
        <authorList>
            <person name="Miao H."/>
            <person name="Wang L."/>
            <person name="Qu L."/>
            <person name="Liu H."/>
            <person name="Sun Y."/>
            <person name="Le M."/>
            <person name="Wang Q."/>
            <person name="Wei S."/>
            <person name="Zheng Y."/>
            <person name="Lin W."/>
            <person name="Duan Y."/>
            <person name="Cao H."/>
            <person name="Xiong S."/>
            <person name="Wang X."/>
            <person name="Wei L."/>
            <person name="Li C."/>
            <person name="Ma Q."/>
            <person name="Ju M."/>
            <person name="Zhao R."/>
            <person name="Li G."/>
            <person name="Mu C."/>
            <person name="Tian Q."/>
            <person name="Mei H."/>
            <person name="Zhang T."/>
            <person name="Gao T."/>
            <person name="Zhang H."/>
        </authorList>
    </citation>
    <scope>NUCLEOTIDE SEQUENCE</scope>
    <source>
        <strain evidence="3">K16</strain>
    </source>
</reference>
<feature type="compositionally biased region" description="Basic and acidic residues" evidence="1">
    <location>
        <begin position="315"/>
        <end position="348"/>
    </location>
</feature>
<dbReference type="SUPFAM" id="SSF53474">
    <property type="entry name" value="alpha/beta-Hydrolases"/>
    <property type="match status" value="1"/>
</dbReference>
<evidence type="ECO:0000256" key="1">
    <source>
        <dbReference type="SAM" id="MobiDB-lite"/>
    </source>
</evidence>
<feature type="compositionally biased region" description="Basic and acidic residues" evidence="1">
    <location>
        <begin position="360"/>
        <end position="370"/>
    </location>
</feature>
<dbReference type="PRINTS" id="PR00153">
    <property type="entry name" value="CSAPPISMRASE"/>
</dbReference>
<dbReference type="Gene3D" id="3.40.50.1820">
    <property type="entry name" value="alpha/beta hydrolase"/>
    <property type="match status" value="1"/>
</dbReference>
<feature type="domain" description="PPIase cyclophilin-type" evidence="2">
    <location>
        <begin position="41"/>
        <end position="183"/>
    </location>
</feature>
<feature type="compositionally biased region" description="Low complexity" evidence="1">
    <location>
        <begin position="532"/>
        <end position="549"/>
    </location>
</feature>
<sequence length="988" mass="110748">MRAMEVVLELDYTSLSPPPCPDIEDCSAGDDDRRHDEYDEVDLFTDVAPKTAENFRALCTGEKGVSLKTGKPLHYKGTFFHRIIKGYVAQGGDFLRQDGNYGESIYGGKFPDESPKLKHDGAGLLSMAIADREERGSLFNITFKADHHLDCLIDWCYLINRKNIVFDKKKGNKLKIGKDAVEENSHEMKRKGKHKKSSKKRRKRRRRYYTSESDSSTDTDTDTSESDTDSDSYDSSLSDTSSSSDDRRKKRKRSKRDRRRRGKRKDRRHEKRRKRRDKKSKRKSKRNSISDSDTKSKSGSSSEDDAAVEANHSPLVDERENTQFNHKKGDAANVSEREEGEFPRENGNHRKSNGIEVGTESDRSADRDPDVVDVPSKSRSRSLSPKRTISKSMSISPRGANRSPDIGAKHNSSRSPSVSRSPPQISGRSRSNTPARSGSRSPVRSKRGKSVSMSPPARSHSRRSRSRSPMVSPPRRRVSRSPPRISPRRSSFRSASRSPVRSARCSLSRSSGKPSRRSISRSPVRSSRRSVSRSSGRVPRRSPSQSPVRAPRRINRPSYSGSPVSAGRRARSPVSDHGRSSSRSPSVDGSPKRIRRGRGFSDRYSYVRRYRSRSPERSPIRSYRYGARSDRDRYPSYRRSPRRYRSPPRGRTPPRYRGRRSRSRSASVSRSPIRYRGRRYSRSRSPIRSRSPVERHRGSPRAERRRSPSRSRSRSQSGSHSSRDSQSPKRADKVVNLNGKVSAFGIGTMNGNVICIPKNAGSLLSIACFEVRLEGKGFLGGFSSFDYLAYGLNILFSFFVVARYSWNPFLFLYSSIITGFDAVDVSEDAPDDLDGLDASAAHVANLLSTEPADIKLGIGGFSMGAAAALYSGTCHILGQYSNRNPYTVNLSCVVGLSGWLPCSRTLRSQMAASNEIVTRAASLPILLCHGSGDEVVPHKFGEKSADFLRSSGFGNFTFKSYDGLGHYTIPEEMDEVCRWLTDKLRLQG</sequence>
<dbReference type="InterPro" id="IPR002130">
    <property type="entry name" value="Cyclophilin-type_PPIase_dom"/>
</dbReference>
<dbReference type="EMBL" id="JACGWL010000006">
    <property type="protein sequence ID" value="KAK4401132.1"/>
    <property type="molecule type" value="Genomic_DNA"/>
</dbReference>
<dbReference type="Pfam" id="PF00160">
    <property type="entry name" value="Pro_isomerase"/>
    <property type="match status" value="1"/>
</dbReference>
<feature type="compositionally biased region" description="Low complexity" evidence="1">
    <location>
        <begin position="413"/>
        <end position="423"/>
    </location>
</feature>
<organism evidence="3 4">
    <name type="scientific">Sesamum angolense</name>
    <dbReference type="NCBI Taxonomy" id="2727404"/>
    <lineage>
        <taxon>Eukaryota</taxon>
        <taxon>Viridiplantae</taxon>
        <taxon>Streptophyta</taxon>
        <taxon>Embryophyta</taxon>
        <taxon>Tracheophyta</taxon>
        <taxon>Spermatophyta</taxon>
        <taxon>Magnoliopsida</taxon>
        <taxon>eudicotyledons</taxon>
        <taxon>Gunneridae</taxon>
        <taxon>Pentapetalae</taxon>
        <taxon>asterids</taxon>
        <taxon>lamiids</taxon>
        <taxon>Lamiales</taxon>
        <taxon>Pedaliaceae</taxon>
        <taxon>Sesamum</taxon>
    </lineage>
</organism>
<feature type="compositionally biased region" description="Polar residues" evidence="1">
    <location>
        <begin position="424"/>
        <end position="442"/>
    </location>
</feature>
<dbReference type="PROSITE" id="PS50072">
    <property type="entry name" value="CSA_PPIASE_2"/>
    <property type="match status" value="1"/>
</dbReference>
<dbReference type="Gene3D" id="2.40.100.10">
    <property type="entry name" value="Cyclophilin-like"/>
    <property type="match status" value="1"/>
</dbReference>
<accession>A0AAE2BX95</accession>
<feature type="compositionally biased region" description="Basic residues" evidence="1">
    <location>
        <begin position="673"/>
        <end position="687"/>
    </location>
</feature>
<evidence type="ECO:0000313" key="4">
    <source>
        <dbReference type="Proteomes" id="UP001289374"/>
    </source>
</evidence>
<dbReference type="Pfam" id="PF02230">
    <property type="entry name" value="Abhydrolase_2"/>
    <property type="match status" value="1"/>
</dbReference>
<proteinExistence type="predicted"/>
<comment type="caution">
    <text evidence="3">The sequence shown here is derived from an EMBL/GenBank/DDBJ whole genome shotgun (WGS) entry which is preliminary data.</text>
</comment>
<keyword evidence="4" id="KW-1185">Reference proteome</keyword>
<keyword evidence="3" id="KW-0413">Isomerase</keyword>
<dbReference type="Proteomes" id="UP001289374">
    <property type="component" value="Unassembled WGS sequence"/>
</dbReference>
<dbReference type="InterPro" id="IPR029058">
    <property type="entry name" value="AB_hydrolase_fold"/>
</dbReference>
<protein>
    <submittedName>
        <fullName evidence="3">Peptidyl-prolyl cis-trans isomerase CYP95</fullName>
    </submittedName>
</protein>
<dbReference type="PANTHER" id="PTHR46234">
    <property type="entry name" value="ALPHA/BETA-HYDROLASES SUPERFAMILY PROTEIN"/>
    <property type="match status" value="1"/>
</dbReference>
<feature type="compositionally biased region" description="Basic residues" evidence="1">
    <location>
        <begin position="188"/>
        <end position="208"/>
    </location>
</feature>
<feature type="compositionally biased region" description="Low complexity" evidence="1">
    <location>
        <begin position="492"/>
        <end position="513"/>
    </location>
</feature>
<dbReference type="InterPro" id="IPR003140">
    <property type="entry name" value="PLipase/COase/thioEstase"/>
</dbReference>
<feature type="compositionally biased region" description="Basic and acidic residues" evidence="1">
    <location>
        <begin position="721"/>
        <end position="732"/>
    </location>
</feature>
<feature type="region of interest" description="Disordered" evidence="1">
    <location>
        <begin position="183"/>
        <end position="732"/>
    </location>
</feature>
<evidence type="ECO:0000259" key="2">
    <source>
        <dbReference type="PROSITE" id="PS50072"/>
    </source>
</evidence>
<feature type="compositionally biased region" description="Low complexity" evidence="1">
    <location>
        <begin position="375"/>
        <end position="387"/>
    </location>
</feature>